<proteinExistence type="predicted"/>
<name>A0ABU3GTH0_9SPHI</name>
<evidence type="ECO:0000313" key="2">
    <source>
        <dbReference type="Proteomes" id="UP001258315"/>
    </source>
</evidence>
<dbReference type="RefSeq" id="WP_311949842.1">
    <property type="nucleotide sequence ID" value="NZ_JAVLVU010000001.1"/>
</dbReference>
<dbReference type="EMBL" id="JAVLVU010000001">
    <property type="protein sequence ID" value="MDT3403079.1"/>
    <property type="molecule type" value="Genomic_DNA"/>
</dbReference>
<evidence type="ECO:0000313" key="1">
    <source>
        <dbReference type="EMBL" id="MDT3403079.1"/>
    </source>
</evidence>
<protein>
    <submittedName>
        <fullName evidence="1">Uncharacterized protein</fullName>
    </submittedName>
</protein>
<comment type="caution">
    <text evidence="1">The sequence shown here is derived from an EMBL/GenBank/DDBJ whole genome shotgun (WGS) entry which is preliminary data.</text>
</comment>
<sequence length="42" mass="4552">MLTILKPQHPRVNLINASPDGSAARLYVDDVLCTQNGVNFGL</sequence>
<keyword evidence="2" id="KW-1185">Reference proteome</keyword>
<dbReference type="Proteomes" id="UP001258315">
    <property type="component" value="Unassembled WGS sequence"/>
</dbReference>
<accession>A0ABU3GTH0</accession>
<gene>
    <name evidence="1" type="ORF">QE417_002151</name>
</gene>
<organism evidence="1 2">
    <name type="scientific">Mucilaginibacter terrae</name>
    <dbReference type="NCBI Taxonomy" id="1955052"/>
    <lineage>
        <taxon>Bacteria</taxon>
        <taxon>Pseudomonadati</taxon>
        <taxon>Bacteroidota</taxon>
        <taxon>Sphingobacteriia</taxon>
        <taxon>Sphingobacteriales</taxon>
        <taxon>Sphingobacteriaceae</taxon>
        <taxon>Mucilaginibacter</taxon>
    </lineage>
</organism>
<reference evidence="2" key="1">
    <citation type="submission" date="2023-07" db="EMBL/GenBank/DDBJ databases">
        <title>Functional and genomic diversity of the sorghum phyllosphere microbiome.</title>
        <authorList>
            <person name="Shade A."/>
        </authorList>
    </citation>
    <scope>NUCLEOTIDE SEQUENCE [LARGE SCALE GENOMIC DNA]</scope>
    <source>
        <strain evidence="2">SORGH_AS_0422</strain>
    </source>
</reference>